<accession>A0A0F9CZH6</accession>
<sequence length="471" mass="50206">MTTPFGSVVGQLLEEAGGSIPYNLPEESIFLESVRGLRTELDSIVAGTPGFVIDPLTIDHDALLNFDQDEHFLKSAVAASDVSMAVISTPAFTTVQHVQDVFHSSGWISGGVLSDDGSQNIDVTAGEGLIRATDSRTTQLLFNDWSKSLANAISDGTAKFIGVEYNVGSPQIVVKATNTWDFNTDFPLGSVVREGAVLHISQAEHAIGDHANFMIQRLYEVQKFARDNITGGLILGEDGANRYVTVSAGTIWERLNKFDISAIDTDPGGGANTFQTYKHVSGTFTLTTGVSVWPNTQYDDGTDLVTMDNNKYANLWFYLEPDGDLVMLYGTAQYNQSALAELESPPSTIPLRISTHSFLAARLIFQKSASSAEEINSVFTTVFSPTLVSDHGNLAGLTDDDHTQYTLEDGTRAFSGNISHGGFNITSVGTLAGTLSTATQNSVTTMTALTTIGTLIAGAVPASLVTAGTFG</sequence>
<name>A0A0F9CZH6_9ZZZZ</name>
<evidence type="ECO:0000313" key="1">
    <source>
        <dbReference type="EMBL" id="KKL11031.1"/>
    </source>
</evidence>
<proteinExistence type="predicted"/>
<dbReference type="EMBL" id="LAZR01041818">
    <property type="protein sequence ID" value="KKL11031.1"/>
    <property type="molecule type" value="Genomic_DNA"/>
</dbReference>
<reference evidence="1" key="1">
    <citation type="journal article" date="2015" name="Nature">
        <title>Complex archaea that bridge the gap between prokaryotes and eukaryotes.</title>
        <authorList>
            <person name="Spang A."/>
            <person name="Saw J.H."/>
            <person name="Jorgensen S.L."/>
            <person name="Zaremba-Niedzwiedzka K."/>
            <person name="Martijn J."/>
            <person name="Lind A.E."/>
            <person name="van Eijk R."/>
            <person name="Schleper C."/>
            <person name="Guy L."/>
            <person name="Ettema T.J."/>
        </authorList>
    </citation>
    <scope>NUCLEOTIDE SEQUENCE</scope>
</reference>
<dbReference type="AlphaFoldDB" id="A0A0F9CZH6"/>
<gene>
    <name evidence="1" type="ORF">LCGC14_2549890</name>
</gene>
<feature type="non-terminal residue" evidence="1">
    <location>
        <position position="471"/>
    </location>
</feature>
<organism evidence="1">
    <name type="scientific">marine sediment metagenome</name>
    <dbReference type="NCBI Taxonomy" id="412755"/>
    <lineage>
        <taxon>unclassified sequences</taxon>
        <taxon>metagenomes</taxon>
        <taxon>ecological metagenomes</taxon>
    </lineage>
</organism>
<protein>
    <submittedName>
        <fullName evidence="1">Uncharacterized protein</fullName>
    </submittedName>
</protein>
<comment type="caution">
    <text evidence="1">The sequence shown here is derived from an EMBL/GenBank/DDBJ whole genome shotgun (WGS) entry which is preliminary data.</text>
</comment>